<protein>
    <submittedName>
        <fullName evidence="1">Uncharacterized protein</fullName>
    </submittedName>
</protein>
<gene>
    <name evidence="1" type="ORF">llap_5443</name>
</gene>
<name>A0A2I0UDY5_LIMLA</name>
<evidence type="ECO:0000313" key="1">
    <source>
        <dbReference type="EMBL" id="PKU44250.1"/>
    </source>
</evidence>
<accession>A0A2I0UDY5</accession>
<dbReference type="Proteomes" id="UP000233556">
    <property type="component" value="Unassembled WGS sequence"/>
</dbReference>
<keyword evidence="2" id="KW-1185">Reference proteome</keyword>
<organism evidence="1 2">
    <name type="scientific">Limosa lapponica baueri</name>
    <dbReference type="NCBI Taxonomy" id="1758121"/>
    <lineage>
        <taxon>Eukaryota</taxon>
        <taxon>Metazoa</taxon>
        <taxon>Chordata</taxon>
        <taxon>Craniata</taxon>
        <taxon>Vertebrata</taxon>
        <taxon>Euteleostomi</taxon>
        <taxon>Archelosauria</taxon>
        <taxon>Archosauria</taxon>
        <taxon>Dinosauria</taxon>
        <taxon>Saurischia</taxon>
        <taxon>Theropoda</taxon>
        <taxon>Coelurosauria</taxon>
        <taxon>Aves</taxon>
        <taxon>Neognathae</taxon>
        <taxon>Neoaves</taxon>
        <taxon>Charadriiformes</taxon>
        <taxon>Scolopacidae</taxon>
        <taxon>Limosa</taxon>
    </lineage>
</organism>
<reference evidence="2" key="2">
    <citation type="submission" date="2017-12" db="EMBL/GenBank/DDBJ databases">
        <title>Genome sequence of the Bar-tailed Godwit (Limosa lapponica baueri).</title>
        <authorList>
            <person name="Lima N.C.B."/>
            <person name="Parody-Merino A.M."/>
            <person name="Battley P.F."/>
            <person name="Fidler A.E."/>
            <person name="Prosdocimi F."/>
        </authorList>
    </citation>
    <scope>NUCLEOTIDE SEQUENCE [LARGE SCALE GENOMIC DNA]</scope>
</reference>
<reference evidence="2" key="1">
    <citation type="submission" date="2017-11" db="EMBL/GenBank/DDBJ databases">
        <authorList>
            <person name="Lima N.C."/>
            <person name="Parody-Merino A.M."/>
            <person name="Battley P.F."/>
            <person name="Fidler A.E."/>
            <person name="Prosdocimi F."/>
        </authorList>
    </citation>
    <scope>NUCLEOTIDE SEQUENCE [LARGE SCALE GENOMIC DNA]</scope>
</reference>
<evidence type="ECO:0000313" key="2">
    <source>
        <dbReference type="Proteomes" id="UP000233556"/>
    </source>
</evidence>
<sequence length="119" mass="12902">MSRTETDNVCLSQPAAIGRDSSAALAGEAPVMEDSAHVHALLQIVCIVQMLPSALDNILNDSLVKLGEKGVKFWHGKLQPAFVQESRDVTTLTTPRRERIFTLLAAQTLDMTLEEGSSP</sequence>
<dbReference type="AlphaFoldDB" id="A0A2I0UDY5"/>
<proteinExistence type="predicted"/>
<dbReference type="EMBL" id="KZ505840">
    <property type="protein sequence ID" value="PKU44250.1"/>
    <property type="molecule type" value="Genomic_DNA"/>
</dbReference>